<gene>
    <name evidence="2" type="ORF">BpHYR1_038005</name>
</gene>
<dbReference type="Proteomes" id="UP000276133">
    <property type="component" value="Unassembled WGS sequence"/>
</dbReference>
<keyword evidence="1" id="KW-1133">Transmembrane helix</keyword>
<sequence>MDHVYFPSILCYYTIEGPSFYLDLLMLKITRSSFQIRIQLTLLVQIFGTFTIALIIPNKLQQASKLAEMTY</sequence>
<accession>A0A3M7PUP9</accession>
<reference evidence="2 3" key="1">
    <citation type="journal article" date="2018" name="Sci. Rep.">
        <title>Genomic signatures of local adaptation to the degree of environmental predictability in rotifers.</title>
        <authorList>
            <person name="Franch-Gras L."/>
            <person name="Hahn C."/>
            <person name="Garcia-Roger E.M."/>
            <person name="Carmona M.J."/>
            <person name="Serra M."/>
            <person name="Gomez A."/>
        </authorList>
    </citation>
    <scope>NUCLEOTIDE SEQUENCE [LARGE SCALE GENOMIC DNA]</scope>
    <source>
        <strain evidence="2">HYR1</strain>
    </source>
</reference>
<evidence type="ECO:0000313" key="3">
    <source>
        <dbReference type="Proteomes" id="UP000276133"/>
    </source>
</evidence>
<dbReference type="AlphaFoldDB" id="A0A3M7PUP9"/>
<protein>
    <submittedName>
        <fullName evidence="2">Uncharacterized protein</fullName>
    </submittedName>
</protein>
<proteinExistence type="predicted"/>
<organism evidence="2 3">
    <name type="scientific">Brachionus plicatilis</name>
    <name type="common">Marine rotifer</name>
    <name type="synonym">Brachionus muelleri</name>
    <dbReference type="NCBI Taxonomy" id="10195"/>
    <lineage>
        <taxon>Eukaryota</taxon>
        <taxon>Metazoa</taxon>
        <taxon>Spiralia</taxon>
        <taxon>Gnathifera</taxon>
        <taxon>Rotifera</taxon>
        <taxon>Eurotatoria</taxon>
        <taxon>Monogononta</taxon>
        <taxon>Pseudotrocha</taxon>
        <taxon>Ploima</taxon>
        <taxon>Brachionidae</taxon>
        <taxon>Brachionus</taxon>
    </lineage>
</organism>
<dbReference type="EMBL" id="REGN01008719">
    <property type="protein sequence ID" value="RNA02902.1"/>
    <property type="molecule type" value="Genomic_DNA"/>
</dbReference>
<evidence type="ECO:0000256" key="1">
    <source>
        <dbReference type="SAM" id="Phobius"/>
    </source>
</evidence>
<feature type="transmembrane region" description="Helical" evidence="1">
    <location>
        <begin position="36"/>
        <end position="56"/>
    </location>
</feature>
<comment type="caution">
    <text evidence="2">The sequence shown here is derived from an EMBL/GenBank/DDBJ whole genome shotgun (WGS) entry which is preliminary data.</text>
</comment>
<keyword evidence="1" id="KW-0472">Membrane</keyword>
<evidence type="ECO:0000313" key="2">
    <source>
        <dbReference type="EMBL" id="RNA02902.1"/>
    </source>
</evidence>
<keyword evidence="1" id="KW-0812">Transmembrane</keyword>
<name>A0A3M7PUP9_BRAPC</name>
<keyword evidence="3" id="KW-1185">Reference proteome</keyword>